<feature type="transmembrane region" description="Helical" evidence="7">
    <location>
        <begin position="684"/>
        <end position="706"/>
    </location>
</feature>
<reference evidence="9 10" key="1">
    <citation type="submission" date="2018-12" db="EMBL/GenBank/DDBJ databases">
        <authorList>
            <consortium name="Pathogen Informatics"/>
        </authorList>
    </citation>
    <scope>NUCLEOTIDE SEQUENCE [LARGE SCALE GENOMIC DNA]</scope>
    <source>
        <strain evidence="9 10">NCTC13079</strain>
    </source>
</reference>
<organism evidence="9 10">
    <name type="scientific">Aedoeadaptatus ivorii</name>
    <dbReference type="NCBI Taxonomy" id="54006"/>
    <lineage>
        <taxon>Bacteria</taxon>
        <taxon>Bacillati</taxon>
        <taxon>Bacillota</taxon>
        <taxon>Tissierellia</taxon>
        <taxon>Tissierellales</taxon>
        <taxon>Peptoniphilaceae</taxon>
        <taxon>Aedoeadaptatus</taxon>
    </lineage>
</organism>
<feature type="transmembrane region" description="Helical" evidence="7">
    <location>
        <begin position="419"/>
        <end position="438"/>
    </location>
</feature>
<dbReference type="InterPro" id="IPR003838">
    <property type="entry name" value="ABC3_permease_C"/>
</dbReference>
<feature type="transmembrane region" description="Helical" evidence="7">
    <location>
        <begin position="12"/>
        <end position="30"/>
    </location>
</feature>
<dbReference type="OrthoDB" id="9793166at2"/>
<dbReference type="KEGG" id="piv:NCTC13079_01118"/>
<dbReference type="AlphaFoldDB" id="A0A448V272"/>
<evidence type="ECO:0000256" key="3">
    <source>
        <dbReference type="ARBA" id="ARBA00022692"/>
    </source>
</evidence>
<dbReference type="Pfam" id="PF02687">
    <property type="entry name" value="FtsX"/>
    <property type="match status" value="2"/>
</dbReference>
<feature type="transmembrane region" description="Helical" evidence="7">
    <location>
        <begin position="777"/>
        <end position="798"/>
    </location>
</feature>
<feature type="domain" description="ABC3 transporter permease C-terminal" evidence="8">
    <location>
        <begin position="266"/>
        <end position="380"/>
    </location>
</feature>
<accession>A0A448V272</accession>
<evidence type="ECO:0000256" key="7">
    <source>
        <dbReference type="SAM" id="Phobius"/>
    </source>
</evidence>
<dbReference type="RefSeq" id="WP_126465679.1">
    <property type="nucleotide sequence ID" value="NZ_LR134523.1"/>
</dbReference>
<dbReference type="GO" id="GO:0005886">
    <property type="term" value="C:plasma membrane"/>
    <property type="evidence" value="ECO:0007669"/>
    <property type="project" value="UniProtKB-SubCell"/>
</dbReference>
<evidence type="ECO:0000256" key="6">
    <source>
        <dbReference type="ARBA" id="ARBA00038076"/>
    </source>
</evidence>
<keyword evidence="2" id="KW-1003">Cell membrane</keyword>
<feature type="transmembrane region" description="Helical" evidence="7">
    <location>
        <begin position="259"/>
        <end position="286"/>
    </location>
</feature>
<feature type="domain" description="ABC3 transporter permease C-terminal" evidence="8">
    <location>
        <begin position="692"/>
        <end position="792"/>
    </location>
</feature>
<evidence type="ECO:0000256" key="1">
    <source>
        <dbReference type="ARBA" id="ARBA00004651"/>
    </source>
</evidence>
<dbReference type="Proteomes" id="UP000269544">
    <property type="component" value="Chromosome"/>
</dbReference>
<dbReference type="InterPro" id="IPR050250">
    <property type="entry name" value="Macrolide_Exporter_MacB"/>
</dbReference>
<name>A0A448V272_9FIRM</name>
<comment type="subcellular location">
    <subcellularLocation>
        <location evidence="1">Cell membrane</location>
        <topology evidence="1">Multi-pass membrane protein</topology>
    </subcellularLocation>
</comment>
<evidence type="ECO:0000313" key="10">
    <source>
        <dbReference type="Proteomes" id="UP000269544"/>
    </source>
</evidence>
<protein>
    <submittedName>
        <fullName evidence="9">Acidobacterial duplicated orphan permease</fullName>
    </submittedName>
</protein>
<keyword evidence="4 7" id="KW-1133">Transmembrane helix</keyword>
<evidence type="ECO:0000313" key="9">
    <source>
        <dbReference type="EMBL" id="VEJ35929.1"/>
    </source>
</evidence>
<dbReference type="PANTHER" id="PTHR30572:SF4">
    <property type="entry name" value="ABC TRANSPORTER PERMEASE YTRF"/>
    <property type="match status" value="1"/>
</dbReference>
<proteinExistence type="inferred from homology"/>
<feature type="transmembrane region" description="Helical" evidence="7">
    <location>
        <begin position="745"/>
        <end position="765"/>
    </location>
</feature>
<dbReference type="GO" id="GO:0022857">
    <property type="term" value="F:transmembrane transporter activity"/>
    <property type="evidence" value="ECO:0007669"/>
    <property type="project" value="TreeGrafter"/>
</dbReference>
<evidence type="ECO:0000256" key="4">
    <source>
        <dbReference type="ARBA" id="ARBA00022989"/>
    </source>
</evidence>
<gene>
    <name evidence="9" type="ORF">NCTC13079_01118</name>
</gene>
<keyword evidence="3 7" id="KW-0812">Transmembrane</keyword>
<keyword evidence="10" id="KW-1185">Reference proteome</keyword>
<dbReference type="EMBL" id="LR134523">
    <property type="protein sequence ID" value="VEJ35929.1"/>
    <property type="molecule type" value="Genomic_DNA"/>
</dbReference>
<feature type="transmembrane region" description="Helical" evidence="7">
    <location>
        <begin position="347"/>
        <end position="369"/>
    </location>
</feature>
<evidence type="ECO:0000256" key="2">
    <source>
        <dbReference type="ARBA" id="ARBA00022475"/>
    </source>
</evidence>
<dbReference type="PANTHER" id="PTHR30572">
    <property type="entry name" value="MEMBRANE COMPONENT OF TRANSPORTER-RELATED"/>
    <property type="match status" value="1"/>
</dbReference>
<keyword evidence="5 7" id="KW-0472">Membrane</keyword>
<feature type="transmembrane region" description="Helical" evidence="7">
    <location>
        <begin position="316"/>
        <end position="335"/>
    </location>
</feature>
<evidence type="ECO:0000259" key="8">
    <source>
        <dbReference type="Pfam" id="PF02687"/>
    </source>
</evidence>
<comment type="similarity">
    <text evidence="6">Belongs to the ABC-4 integral membrane protein family.</text>
</comment>
<sequence length="815" mass="91896">MRTMRKQNFPIGIAILVTTIFYTFILFSAYSSSEAMRQSLRAEFPFDAAFNRPLSAEETKKIEEVEALAAVSTLGKPESAMTGDAVLVHRAVDAVYYSLMGDDFFYEGRAPRGEGEIAISAGLCAERGIRIGDAIEVKFGDRMVDGKVIPEEATWSGAEAFREKRDCRYVVSGIVRNEYNAEAGIHVTYAPFDAHTTAEKTVVRFHDFRRAYEARKELVEHIYTATGSGDLHLNFDKHWIHHYHLGEETQSFLDRYGSAIVSGLGLLLGILFFVFFIKNVFAVWGLEKIRKLSMYKSIGSTDGQIYRLLLKEAMQLAVAPVLAGHILGIGLGVLLSDRMAAEGGRSFYYHPLISLGVVGVTLTILLLAIRAPAKRIAQIPIIEGIRGNVKMHSSKKKRRSDLWKELARNNRTVLRAQRYVSAVGIALLAALCLVYGLATYERVRFSYDSEYNVEVSYLANGTKYPGILRRLQEEVPHERGYLQAQKYIRITLDAPLSDAARAAKLDEVMQNSGGVEGLIVGLDPAAFQEIGGKPGEVLLYNRTQKDPKAPIADAEWIPLFQEVDHIDYDISEEEHALQQTVPVRLVNELPRQYVHRIFPLQVCMFTDLDTFMRLRGNFVEAYRQAQVDVPAGEYGLFLKVPKDREAAVKGEINRRLKRHIAYDESYSVRTKGEQDFFESEDLKALLWMMGALGTLVALINFSNAYASVKSGILHRSREIGILRSQGMEEADIRRRMVREYAKEQLHSLIVAVGITAVMMLYVHLFSGNYPLSIQIKYFRWDLFALFAALIYGMNLMIFRSEVDKPLRSSILSLIR</sequence>
<evidence type="ECO:0000256" key="5">
    <source>
        <dbReference type="ARBA" id="ARBA00023136"/>
    </source>
</evidence>